<keyword evidence="7" id="KW-1185">Reference proteome</keyword>
<dbReference type="InterPro" id="IPR051982">
    <property type="entry name" value="CiliaryAsmbly_MitoImport"/>
</dbReference>
<evidence type="ECO:0000256" key="4">
    <source>
        <dbReference type="ARBA" id="ARBA00022803"/>
    </source>
</evidence>
<evidence type="ECO:0000256" key="1">
    <source>
        <dbReference type="ARBA" id="ARBA00004496"/>
    </source>
</evidence>
<feature type="compositionally biased region" description="Polar residues" evidence="5">
    <location>
        <begin position="71"/>
        <end position="85"/>
    </location>
</feature>
<dbReference type="AlphaFoldDB" id="A0A1B9GZI4"/>
<accession>A0A1B9GZI4</accession>
<evidence type="ECO:0000256" key="3">
    <source>
        <dbReference type="ARBA" id="ARBA00022737"/>
    </source>
</evidence>
<dbReference type="SUPFAM" id="SSF48452">
    <property type="entry name" value="TPR-like"/>
    <property type="match status" value="1"/>
</dbReference>
<sequence>MHAIAISDEDEDEVQCCRLRAVERGLSSLPSNLKPNRSKSSQALPTRFVEATQSAEARSQSNTKSDLESYSGYSSTTIETNTPNEESGAIAFDIRLSDRPTDRPMPNPTTAAASLHALTERLASQSRSLHPFMSSPSSTGLPPNFPSPQALAHAASAYRQPAPPPQLPSVQLAGRHQDPSINTVAVEEVEKQQKQKQKAADAVGDEAFATTANGSSKGVGVVRCHEGRAWQERDRHAGGKLNRFAEQDIDGFVDDMGMVLRREYDCWVEQCWQEAFHHLFTHTLPNLIIHLIMTGATPAFLRKKIVYGGQQLDHLFQSQMLHLLYEELELRLSGSRPHAEPGPSNAHAHSNSHASVASKFSPLAFPTPSSQPAGGATSLLRDGVCFHNLAYHHGIPEEEDDHGPCLCQLTTCLSCFHQAALSRRGSVSLLPYELKTSRVAEGWLGGVETEAQARQRHESLRRKPLSKTSLPEGKGFAQIPKVAINGNSHGDMNGNGTGNGQSSKPPMIFPHPQMTDVLAVEEHLRWRLKELGASDPAVESRYGPSTNAPAALDGIDLSGNGYNIGPGTGPGEDGVSDDGTASVNSMGTRSTNTNGKMVRVAKGRGKLRRMIVNPNGTVPKSKDSINSNNSNGSNGNINNDKDESKKAVVYLPKEWVDEEPGQRNTAIVLTFRHFVKLLHQISMAASPFSYPSYAKDIDELQRVHPIALYRRLAEPSVQRRSDVAEARAWMGCMDKWAEELGGKERKKGNDRSNERDHSEAVRHYTRAISLDGKKTVYYSNRAIALNNLGRHDLAENDCTHLLIRDPKNQKALYQRALARRGMGRLAEAELDLMDLLRMGGDNESARNLLGMVRRELLDLTDDVLGEF</sequence>
<evidence type="ECO:0000313" key="6">
    <source>
        <dbReference type="EMBL" id="OCF36415.1"/>
    </source>
</evidence>
<feature type="region of interest" description="Disordered" evidence="5">
    <location>
        <begin position="565"/>
        <end position="593"/>
    </location>
</feature>
<protein>
    <submittedName>
        <fullName evidence="6">Serine/threonine protein phosphatase 5 phosphatase</fullName>
    </submittedName>
</protein>
<dbReference type="InterPro" id="IPR019734">
    <property type="entry name" value="TPR_rpt"/>
</dbReference>
<feature type="compositionally biased region" description="Low complexity" evidence="5">
    <location>
        <begin position="624"/>
        <end position="638"/>
    </location>
</feature>
<dbReference type="OrthoDB" id="629492at2759"/>
<evidence type="ECO:0000256" key="2">
    <source>
        <dbReference type="ARBA" id="ARBA00022490"/>
    </source>
</evidence>
<dbReference type="InterPro" id="IPR011990">
    <property type="entry name" value="TPR-like_helical_dom_sf"/>
</dbReference>
<feature type="region of interest" description="Disordered" evidence="5">
    <location>
        <begin position="25"/>
        <end position="89"/>
    </location>
</feature>
<feature type="compositionally biased region" description="Polar residues" evidence="5">
    <location>
        <begin position="51"/>
        <end position="64"/>
    </location>
</feature>
<evidence type="ECO:0000313" key="7">
    <source>
        <dbReference type="Proteomes" id="UP000092666"/>
    </source>
</evidence>
<name>A0A1B9GZI4_9TREE</name>
<reference evidence="6 7" key="1">
    <citation type="submission" date="2013-07" db="EMBL/GenBank/DDBJ databases">
        <title>The Genome Sequence of Cryptococcus heveanensis BCC8398.</title>
        <authorList>
            <consortium name="The Broad Institute Genome Sequencing Platform"/>
            <person name="Cuomo C."/>
            <person name="Litvintseva A."/>
            <person name="Chen Y."/>
            <person name="Heitman J."/>
            <person name="Sun S."/>
            <person name="Springer D."/>
            <person name="Dromer F."/>
            <person name="Young S.K."/>
            <person name="Zeng Q."/>
            <person name="Gargeya S."/>
            <person name="Fitzgerald M."/>
            <person name="Abouelleil A."/>
            <person name="Alvarado L."/>
            <person name="Berlin A.M."/>
            <person name="Chapman S.B."/>
            <person name="Dewar J."/>
            <person name="Goldberg J."/>
            <person name="Griggs A."/>
            <person name="Gujja S."/>
            <person name="Hansen M."/>
            <person name="Howarth C."/>
            <person name="Imamovic A."/>
            <person name="Larimer J."/>
            <person name="McCowan C."/>
            <person name="Murphy C."/>
            <person name="Pearson M."/>
            <person name="Priest M."/>
            <person name="Roberts A."/>
            <person name="Saif S."/>
            <person name="Shea T."/>
            <person name="Sykes S."/>
            <person name="Wortman J."/>
            <person name="Nusbaum C."/>
            <person name="Birren B."/>
        </authorList>
    </citation>
    <scope>NUCLEOTIDE SEQUENCE [LARGE SCALE GENOMIC DNA]</scope>
    <source>
        <strain evidence="6 7">BCC8398</strain>
    </source>
</reference>
<proteinExistence type="predicted"/>
<gene>
    <name evidence="6" type="ORF">I316_01664</name>
</gene>
<keyword evidence="2" id="KW-0963">Cytoplasm</keyword>
<feature type="region of interest" description="Disordered" evidence="5">
    <location>
        <begin position="612"/>
        <end position="643"/>
    </location>
</feature>
<dbReference type="Proteomes" id="UP000092666">
    <property type="component" value="Unassembled WGS sequence"/>
</dbReference>
<dbReference type="PANTHER" id="PTHR45984:SF1">
    <property type="entry name" value="SPAG1 AXONEMAL DYNEIN ASSEMBLY FACTOR"/>
    <property type="match status" value="1"/>
</dbReference>
<feature type="compositionally biased region" description="Polar residues" evidence="5">
    <location>
        <begin position="28"/>
        <end position="44"/>
    </location>
</feature>
<dbReference type="PANTHER" id="PTHR45984">
    <property type="entry name" value="RNA (RNA) POLYMERASE II ASSOCIATED PROTEIN HOMOLOG"/>
    <property type="match status" value="1"/>
</dbReference>
<dbReference type="GO" id="GO:0005829">
    <property type="term" value="C:cytosol"/>
    <property type="evidence" value="ECO:0007669"/>
    <property type="project" value="TreeGrafter"/>
</dbReference>
<dbReference type="STRING" id="1296120.A0A1B9GZI4"/>
<dbReference type="Gene3D" id="1.25.40.10">
    <property type="entry name" value="Tetratricopeptide repeat domain"/>
    <property type="match status" value="1"/>
</dbReference>
<dbReference type="GO" id="GO:0005739">
    <property type="term" value="C:mitochondrion"/>
    <property type="evidence" value="ECO:0007669"/>
    <property type="project" value="TreeGrafter"/>
</dbReference>
<evidence type="ECO:0000256" key="5">
    <source>
        <dbReference type="SAM" id="MobiDB-lite"/>
    </source>
</evidence>
<dbReference type="GO" id="GO:0006626">
    <property type="term" value="P:protein targeting to mitochondrion"/>
    <property type="evidence" value="ECO:0007669"/>
    <property type="project" value="TreeGrafter"/>
</dbReference>
<organism evidence="6 7">
    <name type="scientific">Kwoniella heveanensis BCC8398</name>
    <dbReference type="NCBI Taxonomy" id="1296120"/>
    <lineage>
        <taxon>Eukaryota</taxon>
        <taxon>Fungi</taxon>
        <taxon>Dikarya</taxon>
        <taxon>Basidiomycota</taxon>
        <taxon>Agaricomycotina</taxon>
        <taxon>Tremellomycetes</taxon>
        <taxon>Tremellales</taxon>
        <taxon>Cryptococcaceae</taxon>
        <taxon>Kwoniella</taxon>
    </lineage>
</organism>
<reference evidence="7" key="2">
    <citation type="submission" date="2013-12" db="EMBL/GenBank/DDBJ databases">
        <title>Evolution of pathogenesis and genome organization in the Tremellales.</title>
        <authorList>
            <person name="Cuomo C."/>
            <person name="Litvintseva A."/>
            <person name="Heitman J."/>
            <person name="Chen Y."/>
            <person name="Sun S."/>
            <person name="Springer D."/>
            <person name="Dromer F."/>
            <person name="Young S."/>
            <person name="Zeng Q."/>
            <person name="Chapman S."/>
            <person name="Gujja S."/>
            <person name="Saif S."/>
            <person name="Birren B."/>
        </authorList>
    </citation>
    <scope>NUCLEOTIDE SEQUENCE [LARGE SCALE GENOMIC DNA]</scope>
    <source>
        <strain evidence="7">BCC8398</strain>
    </source>
</reference>
<keyword evidence="3" id="KW-0677">Repeat</keyword>
<dbReference type="GO" id="GO:0031072">
    <property type="term" value="F:heat shock protein binding"/>
    <property type="evidence" value="ECO:0007669"/>
    <property type="project" value="TreeGrafter"/>
</dbReference>
<dbReference type="EMBL" id="KI669495">
    <property type="protein sequence ID" value="OCF36415.1"/>
    <property type="molecule type" value="Genomic_DNA"/>
</dbReference>
<feature type="compositionally biased region" description="Polar residues" evidence="5">
    <location>
        <begin position="579"/>
        <end position="593"/>
    </location>
</feature>
<comment type="subcellular location">
    <subcellularLocation>
        <location evidence="1">Cytoplasm</location>
    </subcellularLocation>
</comment>
<dbReference type="SMART" id="SM00028">
    <property type="entry name" value="TPR"/>
    <property type="match status" value="3"/>
</dbReference>
<feature type="region of interest" description="Disordered" evidence="5">
    <location>
        <begin position="453"/>
        <end position="472"/>
    </location>
</feature>
<keyword evidence="4" id="KW-0802">TPR repeat</keyword>